<evidence type="ECO:0000313" key="3">
    <source>
        <dbReference type="Proteomes" id="UP001152484"/>
    </source>
</evidence>
<dbReference type="EMBL" id="CAMAPE010000077">
    <property type="protein sequence ID" value="CAH9119084.1"/>
    <property type="molecule type" value="Genomic_DNA"/>
</dbReference>
<gene>
    <name evidence="2" type="ORF">CEURO_LOCUS22196</name>
</gene>
<dbReference type="OrthoDB" id="1325588at2759"/>
<feature type="non-terminal residue" evidence="2">
    <location>
        <position position="1"/>
    </location>
</feature>
<sequence length="313" mass="34685">MAEAEPAAAAIGGGRWRICPDLWRRRLDLQRRVFQRRLAASGDLRPETVRWRSTVVRRSVDGTPNPDATMDDSRVLLAGGIGKRKKKMRRNPKVDSPTAAAPQSELAPTVQQPEPIQQFSGQDHFDAMLIDDRFGSDQLHQFSQHFDSVQGEPSNVGGTHTDHITGQVERISLSDPVHEVLERAGSTASQIWSTSSWFNNFSLPQLPVEQSEECLALIALKMGLYTLQMREARLAKERELIVAQSSAEQTAAAAISSLEAERKAFAEEKQRLDAEFGTLRVQLAASQAKVIAAEAAQIKFEEMPSSIPDDPYE</sequence>
<feature type="region of interest" description="Disordered" evidence="1">
    <location>
        <begin position="62"/>
        <end position="112"/>
    </location>
</feature>
<keyword evidence="3" id="KW-1185">Reference proteome</keyword>
<evidence type="ECO:0000256" key="1">
    <source>
        <dbReference type="SAM" id="MobiDB-lite"/>
    </source>
</evidence>
<feature type="compositionally biased region" description="Basic residues" evidence="1">
    <location>
        <begin position="82"/>
        <end position="91"/>
    </location>
</feature>
<comment type="caution">
    <text evidence="2">The sequence shown here is derived from an EMBL/GenBank/DDBJ whole genome shotgun (WGS) entry which is preliminary data.</text>
</comment>
<dbReference type="Proteomes" id="UP001152484">
    <property type="component" value="Unassembled WGS sequence"/>
</dbReference>
<name>A0A9P1ENV3_CUSEU</name>
<protein>
    <submittedName>
        <fullName evidence="2">Uncharacterized protein</fullName>
    </submittedName>
</protein>
<proteinExistence type="predicted"/>
<evidence type="ECO:0000313" key="2">
    <source>
        <dbReference type="EMBL" id="CAH9119084.1"/>
    </source>
</evidence>
<accession>A0A9P1ENV3</accession>
<reference evidence="2" key="1">
    <citation type="submission" date="2022-07" db="EMBL/GenBank/DDBJ databases">
        <authorList>
            <person name="Macas J."/>
            <person name="Novak P."/>
            <person name="Neumann P."/>
        </authorList>
    </citation>
    <scope>NUCLEOTIDE SEQUENCE</scope>
</reference>
<organism evidence="2 3">
    <name type="scientific">Cuscuta europaea</name>
    <name type="common">European dodder</name>
    <dbReference type="NCBI Taxonomy" id="41803"/>
    <lineage>
        <taxon>Eukaryota</taxon>
        <taxon>Viridiplantae</taxon>
        <taxon>Streptophyta</taxon>
        <taxon>Embryophyta</taxon>
        <taxon>Tracheophyta</taxon>
        <taxon>Spermatophyta</taxon>
        <taxon>Magnoliopsida</taxon>
        <taxon>eudicotyledons</taxon>
        <taxon>Gunneridae</taxon>
        <taxon>Pentapetalae</taxon>
        <taxon>asterids</taxon>
        <taxon>lamiids</taxon>
        <taxon>Solanales</taxon>
        <taxon>Convolvulaceae</taxon>
        <taxon>Cuscuteae</taxon>
        <taxon>Cuscuta</taxon>
        <taxon>Cuscuta subgen. Cuscuta</taxon>
    </lineage>
</organism>
<dbReference type="AlphaFoldDB" id="A0A9P1ENV3"/>